<keyword evidence="3" id="KW-1185">Reference proteome</keyword>
<evidence type="ECO:0000313" key="2">
    <source>
        <dbReference type="EMBL" id="KAJ0204930.1"/>
    </source>
</evidence>
<feature type="transmembrane region" description="Helical" evidence="1">
    <location>
        <begin position="65"/>
        <end position="88"/>
    </location>
</feature>
<keyword evidence="1" id="KW-0812">Transmembrane</keyword>
<name>A0A9R1VHL8_LACSA</name>
<sequence length="113" mass="12389">MSDGGGSQAMYGQWLGWMMAAIYMGGRIPQIALNGLNPLMFIFALIANAAYVGRECEKIKANMPWLLDAAVCVALDAFLFNSFVLIILTKLAVTTDHDAVCVLQILHETRSKH</sequence>
<dbReference type="PANTHER" id="PTHR16201">
    <property type="entry name" value="SEVEN TRANSMEMBRANE PROTEIN 1-RELATED"/>
    <property type="match status" value="1"/>
</dbReference>
<dbReference type="InterPro" id="IPR051415">
    <property type="entry name" value="LAAT-1"/>
</dbReference>
<reference evidence="2 3" key="1">
    <citation type="journal article" date="2017" name="Nat. Commun.">
        <title>Genome assembly with in vitro proximity ligation data and whole-genome triplication in lettuce.</title>
        <authorList>
            <person name="Reyes-Chin-Wo S."/>
            <person name="Wang Z."/>
            <person name="Yang X."/>
            <person name="Kozik A."/>
            <person name="Arikit S."/>
            <person name="Song C."/>
            <person name="Xia L."/>
            <person name="Froenicke L."/>
            <person name="Lavelle D.O."/>
            <person name="Truco M.J."/>
            <person name="Xia R."/>
            <person name="Zhu S."/>
            <person name="Xu C."/>
            <person name="Xu H."/>
            <person name="Xu X."/>
            <person name="Cox K."/>
            <person name="Korf I."/>
            <person name="Meyers B.C."/>
            <person name="Michelmore R.W."/>
        </authorList>
    </citation>
    <scope>NUCLEOTIDE SEQUENCE [LARGE SCALE GENOMIC DNA]</scope>
    <source>
        <strain evidence="3">cv. Salinas</strain>
        <tissue evidence="2">Seedlings</tissue>
    </source>
</reference>
<keyword evidence="1" id="KW-0472">Membrane</keyword>
<dbReference type="AlphaFoldDB" id="A0A9R1VHL8"/>
<evidence type="ECO:0000313" key="3">
    <source>
        <dbReference type="Proteomes" id="UP000235145"/>
    </source>
</evidence>
<proteinExistence type="predicted"/>
<gene>
    <name evidence="2" type="ORF">LSAT_V11C500245620</name>
</gene>
<comment type="caution">
    <text evidence="2">The sequence shown here is derived from an EMBL/GenBank/DDBJ whole genome shotgun (WGS) entry which is preliminary data.</text>
</comment>
<protein>
    <submittedName>
        <fullName evidence="2">Uncharacterized protein</fullName>
    </submittedName>
</protein>
<dbReference type="EMBL" id="NBSK02000005">
    <property type="protein sequence ID" value="KAJ0204930.1"/>
    <property type="molecule type" value="Genomic_DNA"/>
</dbReference>
<accession>A0A9R1VHL8</accession>
<evidence type="ECO:0000256" key="1">
    <source>
        <dbReference type="SAM" id="Phobius"/>
    </source>
</evidence>
<keyword evidence="1" id="KW-1133">Transmembrane helix</keyword>
<dbReference type="PANTHER" id="PTHR16201:SF52">
    <property type="entry name" value="PQ-LOOP REPEAT FAMILY PROTEIN _ TRANSMEMBRANE FAMILY PROTEIN-RELATED"/>
    <property type="match status" value="1"/>
</dbReference>
<organism evidence="2 3">
    <name type="scientific">Lactuca sativa</name>
    <name type="common">Garden lettuce</name>
    <dbReference type="NCBI Taxonomy" id="4236"/>
    <lineage>
        <taxon>Eukaryota</taxon>
        <taxon>Viridiplantae</taxon>
        <taxon>Streptophyta</taxon>
        <taxon>Embryophyta</taxon>
        <taxon>Tracheophyta</taxon>
        <taxon>Spermatophyta</taxon>
        <taxon>Magnoliopsida</taxon>
        <taxon>eudicotyledons</taxon>
        <taxon>Gunneridae</taxon>
        <taxon>Pentapetalae</taxon>
        <taxon>asterids</taxon>
        <taxon>campanulids</taxon>
        <taxon>Asterales</taxon>
        <taxon>Asteraceae</taxon>
        <taxon>Cichorioideae</taxon>
        <taxon>Cichorieae</taxon>
        <taxon>Lactucinae</taxon>
        <taxon>Lactuca</taxon>
    </lineage>
</organism>
<feature type="transmembrane region" description="Helical" evidence="1">
    <location>
        <begin position="35"/>
        <end position="53"/>
    </location>
</feature>
<dbReference type="Proteomes" id="UP000235145">
    <property type="component" value="Unassembled WGS sequence"/>
</dbReference>